<keyword evidence="1" id="KW-1015">Disulfide bond</keyword>
<feature type="domain" description="ShKT" evidence="4">
    <location>
        <begin position="292"/>
        <end position="326"/>
    </location>
</feature>
<evidence type="ECO:0000256" key="2">
    <source>
        <dbReference type="SAM" id="MobiDB-lite"/>
    </source>
</evidence>
<feature type="signal peptide" evidence="3">
    <location>
        <begin position="1"/>
        <end position="20"/>
    </location>
</feature>
<comment type="caution">
    <text evidence="1">Lacks conserved residue(s) required for the propagation of feature annotation.</text>
</comment>
<dbReference type="PROSITE" id="PS51670">
    <property type="entry name" value="SHKT"/>
    <property type="match status" value="3"/>
</dbReference>
<keyword evidence="5" id="KW-1185">Reference proteome</keyword>
<protein>
    <submittedName>
        <fullName evidence="6">ShKT domain-containing protein</fullName>
    </submittedName>
</protein>
<evidence type="ECO:0000313" key="6">
    <source>
        <dbReference type="WBParaSite" id="nRc.2.0.1.t12253-RA"/>
    </source>
</evidence>
<proteinExistence type="predicted"/>
<dbReference type="Proteomes" id="UP000887565">
    <property type="component" value="Unplaced"/>
</dbReference>
<dbReference type="SMART" id="SM00254">
    <property type="entry name" value="ShKT"/>
    <property type="match status" value="3"/>
</dbReference>
<feature type="chain" id="PRO_5037365675" evidence="3">
    <location>
        <begin position="21"/>
        <end position="414"/>
    </location>
</feature>
<feature type="region of interest" description="Disordered" evidence="2">
    <location>
        <begin position="393"/>
        <end position="414"/>
    </location>
</feature>
<dbReference type="InterPro" id="IPR003582">
    <property type="entry name" value="ShKT_dom"/>
</dbReference>
<evidence type="ECO:0000313" key="5">
    <source>
        <dbReference type="Proteomes" id="UP000887565"/>
    </source>
</evidence>
<feature type="disulfide bond" evidence="1">
    <location>
        <begin position="197"/>
        <end position="231"/>
    </location>
</feature>
<name>A0A915IEM5_ROMCU</name>
<evidence type="ECO:0000256" key="1">
    <source>
        <dbReference type="PROSITE-ProRule" id="PRU01005"/>
    </source>
</evidence>
<accession>A0A915IEM5</accession>
<feature type="disulfide bond" evidence="1">
    <location>
        <begin position="96"/>
        <end position="130"/>
    </location>
</feature>
<dbReference type="AlphaFoldDB" id="A0A915IEM5"/>
<dbReference type="WBParaSite" id="nRc.2.0.1.t12253-RA">
    <property type="protein sequence ID" value="nRc.2.0.1.t12253-RA"/>
    <property type="gene ID" value="nRc.2.0.1.g12253"/>
</dbReference>
<reference evidence="6" key="1">
    <citation type="submission" date="2022-11" db="UniProtKB">
        <authorList>
            <consortium name="WormBaseParasite"/>
        </authorList>
    </citation>
    <scope>IDENTIFICATION</scope>
</reference>
<evidence type="ECO:0000256" key="3">
    <source>
        <dbReference type="SAM" id="SignalP"/>
    </source>
</evidence>
<feature type="domain" description="ShKT" evidence="4">
    <location>
        <begin position="197"/>
        <end position="231"/>
    </location>
</feature>
<feature type="disulfide bond" evidence="1">
    <location>
        <begin position="292"/>
        <end position="326"/>
    </location>
</feature>
<dbReference type="Pfam" id="PF01549">
    <property type="entry name" value="ShK"/>
    <property type="match status" value="3"/>
</dbReference>
<sequence length="414" mass="44265">MHFTSLYTVITLIIINICQCQSGRTFNSSRTGRNFAVNRNPCGWRFSFYGNDARDGARPFESMQRDCPFSSNKNAPRPQQQIYQQNNVYKPNTNYCQDNHPLCCFWATMGQCDANMNWMRPNCQYACGTCGCTRTNVASCVVRLGNCGTTKVPLIQTTARPAATPATTAAASPTPITTPIPTITKGPVSTKASYGSCNDNHELCCFWATMQQCDMNPNWMRVNCQNACGTCGCMLGAASSCKVQLGNCGPTGPPYTGTSAKVTTSLPSTGGIAATATPASVQTTSSGSGDQCVDSNDLCCFWASLGHCDSNLFWMRPNCQKACGTCGCSGKLTFYIVQIPILLYETHLVENPEACPVDIGSHCIASDITKAPKEAKVSSSPVFPTTESYSAATYAGDHNPTPGPGVDSTTFNGG</sequence>
<feature type="domain" description="ShKT" evidence="4">
    <location>
        <begin position="96"/>
        <end position="130"/>
    </location>
</feature>
<evidence type="ECO:0000259" key="4">
    <source>
        <dbReference type="PROSITE" id="PS51670"/>
    </source>
</evidence>
<organism evidence="5 6">
    <name type="scientific">Romanomermis culicivorax</name>
    <name type="common">Nematode worm</name>
    <dbReference type="NCBI Taxonomy" id="13658"/>
    <lineage>
        <taxon>Eukaryota</taxon>
        <taxon>Metazoa</taxon>
        <taxon>Ecdysozoa</taxon>
        <taxon>Nematoda</taxon>
        <taxon>Enoplea</taxon>
        <taxon>Dorylaimia</taxon>
        <taxon>Mermithida</taxon>
        <taxon>Mermithoidea</taxon>
        <taxon>Mermithidae</taxon>
        <taxon>Romanomermis</taxon>
    </lineage>
</organism>
<keyword evidence="3" id="KW-0732">Signal</keyword>